<evidence type="ECO:0000256" key="1">
    <source>
        <dbReference type="ARBA" id="ARBA00009059"/>
    </source>
</evidence>
<accession>A0A439DIL2</accession>
<keyword evidence="3" id="KW-0808">Transferase</keyword>
<feature type="region of interest" description="Disordered" evidence="12">
    <location>
        <begin position="1"/>
        <end position="31"/>
    </location>
</feature>
<evidence type="ECO:0000256" key="10">
    <source>
        <dbReference type="ARBA" id="ARBA00048167"/>
    </source>
</evidence>
<dbReference type="PANTHER" id="PTHR12753">
    <property type="entry name" value="AD-003 - RELATED"/>
    <property type="match status" value="1"/>
</dbReference>
<keyword evidence="4 11" id="KW-0949">S-adenosyl-L-methionine</keyword>
<evidence type="ECO:0000256" key="8">
    <source>
        <dbReference type="ARBA" id="ARBA00047306"/>
    </source>
</evidence>
<dbReference type="InterPro" id="IPR008576">
    <property type="entry name" value="MeTrfase_NTM1"/>
</dbReference>
<comment type="catalytic activity">
    <reaction evidence="8">
        <text>N-terminal L-seryl-L-prolyl-L-lysyl-[protein] + 3 S-adenosyl-L-methionine = N-terminal N,N,N-trimethyl-L-seryl-L-prolyl-L-lysyl-[protein] + 3 S-adenosyl-L-homocysteine + 3 H(+)</text>
        <dbReference type="Rhea" id="RHEA:54724"/>
        <dbReference type="Rhea" id="RHEA-COMP:13789"/>
        <dbReference type="Rhea" id="RHEA-COMP:13973"/>
        <dbReference type="ChEBI" id="CHEBI:15378"/>
        <dbReference type="ChEBI" id="CHEBI:57856"/>
        <dbReference type="ChEBI" id="CHEBI:59789"/>
        <dbReference type="ChEBI" id="CHEBI:138061"/>
        <dbReference type="ChEBI" id="CHEBI:138317"/>
        <dbReference type="EC" id="2.1.1.244"/>
    </reaction>
</comment>
<dbReference type="PANTHER" id="PTHR12753:SF0">
    <property type="entry name" value="ALPHA N-TERMINAL PROTEIN METHYLTRANSFERASE 1"/>
    <property type="match status" value="1"/>
</dbReference>
<comment type="similarity">
    <text evidence="1">Belongs to the methyltransferase superfamily. NTM1 family.</text>
</comment>
<comment type="catalytic activity">
    <reaction evidence="9">
        <text>N-terminal L-prolyl-L-prolyl-L-lysyl-[protein] + 2 S-adenosyl-L-methionine = N-terminal N,N-dimethyl-L-prolyl-L-prolyl-L-lysyl-[protein] + 2 S-adenosyl-L-homocysteine + 2 H(+)</text>
        <dbReference type="Rhea" id="RHEA:54736"/>
        <dbReference type="Rhea" id="RHEA-COMP:13787"/>
        <dbReference type="Rhea" id="RHEA-COMP:13974"/>
        <dbReference type="ChEBI" id="CHEBI:15378"/>
        <dbReference type="ChEBI" id="CHEBI:57856"/>
        <dbReference type="ChEBI" id="CHEBI:59789"/>
        <dbReference type="ChEBI" id="CHEBI:138059"/>
        <dbReference type="ChEBI" id="CHEBI:138318"/>
        <dbReference type="EC" id="2.1.1.244"/>
    </reaction>
</comment>
<dbReference type="GO" id="GO:0071885">
    <property type="term" value="F:N-terminal protein N-methyltransferase activity"/>
    <property type="evidence" value="ECO:0007669"/>
    <property type="project" value="UniProtKB-EC"/>
</dbReference>
<organism evidence="13 14">
    <name type="scientific">Xylaria grammica</name>
    <dbReference type="NCBI Taxonomy" id="363999"/>
    <lineage>
        <taxon>Eukaryota</taxon>
        <taxon>Fungi</taxon>
        <taxon>Dikarya</taxon>
        <taxon>Ascomycota</taxon>
        <taxon>Pezizomycotina</taxon>
        <taxon>Sordariomycetes</taxon>
        <taxon>Xylariomycetidae</taxon>
        <taxon>Xylariales</taxon>
        <taxon>Xylariaceae</taxon>
        <taxon>Xylaria</taxon>
    </lineage>
</organism>
<evidence type="ECO:0000256" key="3">
    <source>
        <dbReference type="ARBA" id="ARBA00022679"/>
    </source>
</evidence>
<dbReference type="GO" id="GO:0005737">
    <property type="term" value="C:cytoplasm"/>
    <property type="evidence" value="ECO:0007669"/>
    <property type="project" value="TreeGrafter"/>
</dbReference>
<keyword evidence="14" id="KW-1185">Reference proteome</keyword>
<evidence type="ECO:0000256" key="12">
    <source>
        <dbReference type="SAM" id="MobiDB-lite"/>
    </source>
</evidence>
<protein>
    <recommendedName>
        <fullName evidence="6">Alpha N-terminal protein methyltransferase 1</fullName>
        <ecNumber evidence="5">2.1.1.244</ecNumber>
    </recommendedName>
    <alternativeName>
        <fullName evidence="7">X-Pro-Lys N-terminal protein methyltransferase 1</fullName>
    </alternativeName>
</protein>
<dbReference type="AlphaFoldDB" id="A0A439DIL2"/>
<name>A0A439DIL2_9PEZI</name>
<dbReference type="STRING" id="363999.A0A439DIL2"/>
<dbReference type="EMBL" id="RYZI01000011">
    <property type="protein sequence ID" value="RWA14246.1"/>
    <property type="molecule type" value="Genomic_DNA"/>
</dbReference>
<gene>
    <name evidence="13" type="ORF">EKO27_g874</name>
</gene>
<evidence type="ECO:0000256" key="5">
    <source>
        <dbReference type="ARBA" id="ARBA00039112"/>
    </source>
</evidence>
<feature type="binding site" evidence="11">
    <location>
        <position position="95"/>
    </location>
    <ligand>
        <name>S-adenosyl-L-methionine</name>
        <dbReference type="ChEBI" id="CHEBI:59789"/>
    </ligand>
</feature>
<evidence type="ECO:0000256" key="2">
    <source>
        <dbReference type="ARBA" id="ARBA00022603"/>
    </source>
</evidence>
<dbReference type="GO" id="GO:0032259">
    <property type="term" value="P:methylation"/>
    <property type="evidence" value="ECO:0007669"/>
    <property type="project" value="UniProtKB-KW"/>
</dbReference>
<evidence type="ECO:0000313" key="13">
    <source>
        <dbReference type="EMBL" id="RWA14246.1"/>
    </source>
</evidence>
<comment type="caution">
    <text evidence="13">The sequence shown here is derived from an EMBL/GenBank/DDBJ whole genome shotgun (WGS) entry which is preliminary data.</text>
</comment>
<evidence type="ECO:0000256" key="4">
    <source>
        <dbReference type="ARBA" id="ARBA00022691"/>
    </source>
</evidence>
<dbReference type="CDD" id="cd02440">
    <property type="entry name" value="AdoMet_MTases"/>
    <property type="match status" value="1"/>
</dbReference>
<feature type="binding site" evidence="11">
    <location>
        <position position="90"/>
    </location>
    <ligand>
        <name>S-adenosyl-L-methionine</name>
        <dbReference type="ChEBI" id="CHEBI:59789"/>
    </ligand>
</feature>
<evidence type="ECO:0000313" key="14">
    <source>
        <dbReference type="Proteomes" id="UP000286045"/>
    </source>
</evidence>
<evidence type="ECO:0000256" key="6">
    <source>
        <dbReference type="ARBA" id="ARBA00039449"/>
    </source>
</evidence>
<sequence length="251" mass="27574">MAPTNKNIEPPVEPPTNGGESPAAVMSDSRINPDDSRHYWQGIDANDNGMLGGYGHVSRIDLRGSRSFLAKLGFGRKNGVKAIRRVLEGGAGIGRITCGLLLDLAGTVDVVEPISKFTEALAKSQGVGNIFNLGLEEWRPDETGNLSYDVIWNQWCLGHLTDTQLEEYLLRCKSVLSVGENGDVKGVIVVKENMSTAGEDLFDETDSSVTRKEETFRNIFEKAGLRIIKTELQHGLPSELYPVRMFALRPK</sequence>
<dbReference type="Gene3D" id="3.40.50.150">
    <property type="entry name" value="Vaccinia Virus protein VP39"/>
    <property type="match status" value="1"/>
</dbReference>
<dbReference type="SUPFAM" id="SSF53335">
    <property type="entry name" value="S-adenosyl-L-methionine-dependent methyltransferases"/>
    <property type="match status" value="1"/>
</dbReference>
<dbReference type="Pfam" id="PF05891">
    <property type="entry name" value="Methyltransf_PK"/>
    <property type="match status" value="1"/>
</dbReference>
<dbReference type="InterPro" id="IPR029063">
    <property type="entry name" value="SAM-dependent_MTases_sf"/>
</dbReference>
<dbReference type="PIRSF" id="PIRSF016958">
    <property type="entry name" value="DUF858_MeTrfase_lik"/>
    <property type="match status" value="1"/>
</dbReference>
<dbReference type="EC" id="2.1.1.244" evidence="5"/>
<proteinExistence type="inferred from homology"/>
<evidence type="ECO:0000256" key="7">
    <source>
        <dbReference type="ARBA" id="ARBA00043129"/>
    </source>
</evidence>
<comment type="catalytic activity">
    <reaction evidence="10">
        <text>N-terminal L-alanyl-L-prolyl-L-lysyl-[protein] + 3 S-adenosyl-L-methionine = N-terminal N,N,N-trimethyl-L-alanyl-L-prolyl-L-lysyl-[protein] + 3 S-adenosyl-L-homocysteine + 3 H(+)</text>
        <dbReference type="Rhea" id="RHEA:54712"/>
        <dbReference type="Rhea" id="RHEA-COMP:13785"/>
        <dbReference type="Rhea" id="RHEA-COMP:13971"/>
        <dbReference type="ChEBI" id="CHEBI:15378"/>
        <dbReference type="ChEBI" id="CHEBI:57856"/>
        <dbReference type="ChEBI" id="CHEBI:59789"/>
        <dbReference type="ChEBI" id="CHEBI:138057"/>
        <dbReference type="ChEBI" id="CHEBI:138315"/>
        <dbReference type="EC" id="2.1.1.244"/>
    </reaction>
</comment>
<feature type="binding site" evidence="11">
    <location>
        <position position="154"/>
    </location>
    <ligand>
        <name>S-adenosyl-L-methionine</name>
        <dbReference type="ChEBI" id="CHEBI:59789"/>
    </ligand>
</feature>
<dbReference type="Proteomes" id="UP000286045">
    <property type="component" value="Unassembled WGS sequence"/>
</dbReference>
<evidence type="ECO:0000256" key="11">
    <source>
        <dbReference type="PIRSR" id="PIRSR016958-1"/>
    </source>
</evidence>
<reference evidence="13 14" key="1">
    <citation type="submission" date="2018-12" db="EMBL/GenBank/DDBJ databases">
        <title>Draft genome sequence of Xylaria grammica IHI A82.</title>
        <authorList>
            <person name="Buettner E."/>
            <person name="Kellner H."/>
        </authorList>
    </citation>
    <scope>NUCLEOTIDE SEQUENCE [LARGE SCALE GENOMIC DNA]</scope>
    <source>
        <strain evidence="13 14">IHI A82</strain>
    </source>
</reference>
<evidence type="ECO:0000256" key="9">
    <source>
        <dbReference type="ARBA" id="ARBA00047885"/>
    </source>
</evidence>
<keyword evidence="2" id="KW-0489">Methyltransferase</keyword>